<dbReference type="InterPro" id="IPR000719">
    <property type="entry name" value="Prot_kinase_dom"/>
</dbReference>
<dbReference type="GO" id="GO:0004672">
    <property type="term" value="F:protein kinase activity"/>
    <property type="evidence" value="ECO:0007669"/>
    <property type="project" value="InterPro"/>
</dbReference>
<evidence type="ECO:0000259" key="1">
    <source>
        <dbReference type="PROSITE" id="PS50011"/>
    </source>
</evidence>
<dbReference type="PATRIC" id="fig|43658.5.peg.4084"/>
<dbReference type="Proteomes" id="UP000033452">
    <property type="component" value="Unassembled WGS sequence"/>
</dbReference>
<comment type="caution">
    <text evidence="2">The sequence shown here is derived from an EMBL/GenBank/DDBJ whole genome shotgun (WGS) entry which is preliminary data.</text>
</comment>
<dbReference type="Pfam" id="PF05147">
    <property type="entry name" value="LANC_like"/>
    <property type="match status" value="1"/>
</dbReference>
<dbReference type="SMART" id="SM01260">
    <property type="entry name" value="LANC_like"/>
    <property type="match status" value="1"/>
</dbReference>
<dbReference type="Pfam" id="PF25816">
    <property type="entry name" value="RamC_N"/>
    <property type="match status" value="1"/>
</dbReference>
<evidence type="ECO:0000313" key="2">
    <source>
        <dbReference type="EMBL" id="KJZ06435.1"/>
    </source>
</evidence>
<dbReference type="Gene3D" id="1.10.510.10">
    <property type="entry name" value="Transferase(Phosphotransferase) domain 1"/>
    <property type="match status" value="1"/>
</dbReference>
<dbReference type="Pfam" id="PF00069">
    <property type="entry name" value="Pkinase"/>
    <property type="match status" value="1"/>
</dbReference>
<dbReference type="AlphaFoldDB" id="A0A0F4QGN8"/>
<dbReference type="SUPFAM" id="SSF56112">
    <property type="entry name" value="Protein kinase-like (PK-like)"/>
    <property type="match status" value="1"/>
</dbReference>
<protein>
    <recommendedName>
        <fullName evidence="1">Protein kinase domain-containing protein</fullName>
    </recommendedName>
</protein>
<dbReference type="GO" id="GO:0031179">
    <property type="term" value="P:peptide modification"/>
    <property type="evidence" value="ECO:0007669"/>
    <property type="project" value="InterPro"/>
</dbReference>
<accession>A0A0F4QGN8</accession>
<evidence type="ECO:0000313" key="3">
    <source>
        <dbReference type="Proteomes" id="UP000033452"/>
    </source>
</evidence>
<gene>
    <name evidence="2" type="ORF">TW77_19350</name>
</gene>
<proteinExistence type="predicted"/>
<organism evidence="2 3">
    <name type="scientific">Pseudoalteromonas rubra</name>
    <dbReference type="NCBI Taxonomy" id="43658"/>
    <lineage>
        <taxon>Bacteria</taxon>
        <taxon>Pseudomonadati</taxon>
        <taxon>Pseudomonadota</taxon>
        <taxon>Gammaproteobacteria</taxon>
        <taxon>Alteromonadales</taxon>
        <taxon>Pseudoalteromonadaceae</taxon>
        <taxon>Pseudoalteromonas</taxon>
    </lineage>
</organism>
<dbReference type="InterPro" id="IPR012341">
    <property type="entry name" value="6hp_glycosidase-like_sf"/>
</dbReference>
<dbReference type="OrthoDB" id="1492512at2"/>
<dbReference type="InterPro" id="IPR057929">
    <property type="entry name" value="RamC_N"/>
</dbReference>
<name>A0A0F4QGN8_9GAMM</name>
<sequence length="884" mass="98855">MYNNSYMLGDNEYFTQPAIMKPDETIAQAVSSIVPESWSTKHHSIWLSATPSYHQLPEQGFKIHVSASSEDALAIIRATLQQCIEFDTSFKVICRQDIANQMASKATGRGSSGKLITIYPRSVPIFKQLIQAIYEATKAFNGPYILSDKRYKDSKVVYYRYGGFKLLPQQQADGSQVACIKKPDGTLIKDEREAFYTLPEWVQEPFELTASTDESIAPLNGRYEVLEALSFSNSGGVYKAKDLQTSQTVVVKEARPYVHFSSVADQGAMYADQVLLNEFNVIKTLSSSRYFPTAIDWFTEWEHSFLVEEYIDGTPLRNYRGKKEVTLVPFVADVASAERFQQHFIWIARETIAAVTEAHRRGVVLGDVSPNNILVDEQAKTIRFIDFEGAYHPEQNAQMQRALLTTPGFSNEDFMDTGATYKGDWFALAMALYSMIFPALHIFSLAPEKRWQLLHKLQSDCALNPYLIEVIQKLADGEPKQAHSALDKLAATANPQSANNSAQFITALPDYAQHPVAHAEDFSLRVNKIATFIAHGIKTNIDPHFMPIDYTAFDVHPLALTYGYYGPAVFMAKTGHDVPPHLLEKIADFETQTSTAGLFVGYAGMALAELELDREVQAKRWANYALESMNKFDAVSFAHGLAGIGYMCLKLYTRYHDAAYLEHAESIAQQLQLRACDTEHGCYFPVAEEEETPVGFAHGSAGIALFLLYLAKLAHNTATLEFAKAALAHDIQAGLTDEGEYQWGKTVDSKTVLPYWEHGAAGIGAVVIRFYRETGDASYLELAQSIALSAYSRYSVDQGQFIGVSGIVEFFIDLYQITENNHYRQVACEISERLTLFSIDRQQGEIYPSRHSVRLSVDYAFGSSGIGMMLHRLATGGHRFMHDL</sequence>
<dbReference type="InterPro" id="IPR058053">
    <property type="entry name" value="RamC_C"/>
</dbReference>
<dbReference type="EMBL" id="JXYA01000050">
    <property type="protein sequence ID" value="KJZ06435.1"/>
    <property type="molecule type" value="Genomic_DNA"/>
</dbReference>
<keyword evidence="3" id="KW-1185">Reference proteome</keyword>
<dbReference type="SMART" id="SM00220">
    <property type="entry name" value="S_TKc"/>
    <property type="match status" value="1"/>
</dbReference>
<dbReference type="PANTHER" id="PTHR44167:SF24">
    <property type="entry name" value="SERINE_THREONINE-PROTEIN KINASE CHK2"/>
    <property type="match status" value="1"/>
</dbReference>
<dbReference type="PANTHER" id="PTHR44167">
    <property type="entry name" value="OVARIAN-SPECIFIC SERINE/THREONINE-PROTEIN KINASE LOK-RELATED"/>
    <property type="match status" value="1"/>
</dbReference>
<dbReference type="PRINTS" id="PR01950">
    <property type="entry name" value="LANCSUPER"/>
</dbReference>
<dbReference type="RefSeq" id="WP_046006620.1">
    <property type="nucleotide sequence ID" value="NZ_JXYA01000050.1"/>
</dbReference>
<feature type="domain" description="Protein kinase" evidence="1">
    <location>
        <begin position="223"/>
        <end position="505"/>
    </location>
</feature>
<dbReference type="SUPFAM" id="SSF158745">
    <property type="entry name" value="LanC-like"/>
    <property type="match status" value="1"/>
</dbReference>
<dbReference type="GO" id="GO:0005524">
    <property type="term" value="F:ATP binding"/>
    <property type="evidence" value="ECO:0007669"/>
    <property type="project" value="InterPro"/>
</dbReference>
<dbReference type="InterPro" id="IPR053524">
    <property type="entry name" value="Aerial_hyphae_peptide-synth"/>
</dbReference>
<dbReference type="Gene3D" id="1.50.10.10">
    <property type="match status" value="1"/>
</dbReference>
<dbReference type="InterPro" id="IPR011009">
    <property type="entry name" value="Kinase-like_dom_sf"/>
</dbReference>
<dbReference type="CDD" id="cd04791">
    <property type="entry name" value="LanC_SerThrkinase"/>
    <property type="match status" value="1"/>
</dbReference>
<dbReference type="GO" id="GO:0005975">
    <property type="term" value="P:carbohydrate metabolic process"/>
    <property type="evidence" value="ECO:0007669"/>
    <property type="project" value="InterPro"/>
</dbReference>
<dbReference type="InterPro" id="IPR007822">
    <property type="entry name" value="LANC-like"/>
</dbReference>
<reference evidence="2 3" key="1">
    <citation type="journal article" date="2015" name="BMC Genomics">
        <title>Genome mining reveals unlocked bioactive potential of marine Gram-negative bacteria.</title>
        <authorList>
            <person name="Machado H."/>
            <person name="Sonnenschein E.C."/>
            <person name="Melchiorsen J."/>
            <person name="Gram L."/>
        </authorList>
    </citation>
    <scope>NUCLEOTIDE SEQUENCE [LARGE SCALE GENOMIC DNA]</scope>
    <source>
        <strain evidence="2 3">S2471</strain>
    </source>
</reference>
<dbReference type="PROSITE" id="PS50011">
    <property type="entry name" value="PROTEIN_KINASE_DOM"/>
    <property type="match status" value="1"/>
</dbReference>
<dbReference type="NCBIfam" id="NF038151">
    <property type="entry name" value="lanthi_synth_III"/>
    <property type="match status" value="1"/>
</dbReference>